<proteinExistence type="predicted"/>
<name>A0ABU5HHD6_9BACT</name>
<evidence type="ECO:0000313" key="2">
    <source>
        <dbReference type="Proteomes" id="UP001291309"/>
    </source>
</evidence>
<dbReference type="Proteomes" id="UP001291309">
    <property type="component" value="Unassembled WGS sequence"/>
</dbReference>
<dbReference type="EMBL" id="JAXIVS010000018">
    <property type="protein sequence ID" value="MDY7232242.1"/>
    <property type="molecule type" value="Genomic_DNA"/>
</dbReference>
<sequence length="274" mass="30919">MFERFVLLEQDYLEIGRRYIQALGIHKGISAAVEDMNAGRLPWDKAWQVLGHMTYLAIEHIAQRVGFTRFSTVYTDPEFVALQVNRLSMVLQRNGPFPEARYVRALEDFAWQALRHWHLVAHDLGGRHAYKVTPVLANLLRQPDSLEKPWQTPRLPVSSLLVRVPPEAGITLGDAADCPHAVTEIYVVEAVPPQHQWSVWIHAPIDPEFAESLYLEIPMPSEGSLEEGLERAHDMFRGGAPTSVGWKECVRWLAAAMRHLAEGGSLRGGSHLLQ</sequence>
<reference evidence="1 2" key="1">
    <citation type="submission" date="2023-12" db="EMBL/GenBank/DDBJ databases">
        <title>the genome sequence of Hyalangium sp. s54d21.</title>
        <authorList>
            <person name="Zhang X."/>
        </authorList>
    </citation>
    <scope>NUCLEOTIDE SEQUENCE [LARGE SCALE GENOMIC DNA]</scope>
    <source>
        <strain evidence="2">s54d21</strain>
    </source>
</reference>
<accession>A0ABU5HHD6</accession>
<keyword evidence="2" id="KW-1185">Reference proteome</keyword>
<organism evidence="1 2">
    <name type="scientific">Hyalangium rubrum</name>
    <dbReference type="NCBI Taxonomy" id="3103134"/>
    <lineage>
        <taxon>Bacteria</taxon>
        <taxon>Pseudomonadati</taxon>
        <taxon>Myxococcota</taxon>
        <taxon>Myxococcia</taxon>
        <taxon>Myxococcales</taxon>
        <taxon>Cystobacterineae</taxon>
        <taxon>Archangiaceae</taxon>
        <taxon>Hyalangium</taxon>
    </lineage>
</organism>
<comment type="caution">
    <text evidence="1">The sequence shown here is derived from an EMBL/GenBank/DDBJ whole genome shotgun (WGS) entry which is preliminary data.</text>
</comment>
<gene>
    <name evidence="1" type="ORF">SYV04_37990</name>
</gene>
<protein>
    <submittedName>
        <fullName evidence="1">Uncharacterized protein</fullName>
    </submittedName>
</protein>
<evidence type="ECO:0000313" key="1">
    <source>
        <dbReference type="EMBL" id="MDY7232242.1"/>
    </source>
</evidence>
<dbReference type="RefSeq" id="WP_321550955.1">
    <property type="nucleotide sequence ID" value="NZ_JAXIVS010000018.1"/>
</dbReference>